<dbReference type="SMART" id="SM00614">
    <property type="entry name" value="ZnF_BED"/>
    <property type="match status" value="1"/>
</dbReference>
<keyword evidence="2" id="KW-0479">Metal-binding</keyword>
<comment type="subcellular location">
    <subcellularLocation>
        <location evidence="1">Nucleus</location>
    </subcellularLocation>
</comment>
<dbReference type="InterPro" id="IPR052035">
    <property type="entry name" value="ZnF_BED_domain_contain"/>
</dbReference>
<dbReference type="SUPFAM" id="SSF53098">
    <property type="entry name" value="Ribonuclease H-like"/>
    <property type="match status" value="1"/>
</dbReference>
<evidence type="ECO:0000313" key="8">
    <source>
        <dbReference type="Proteomes" id="UP000467840"/>
    </source>
</evidence>
<accession>A0A6A6LHX2</accession>
<evidence type="ECO:0000256" key="6">
    <source>
        <dbReference type="SAM" id="MobiDB-lite"/>
    </source>
</evidence>
<keyword evidence="5" id="KW-0539">Nucleus</keyword>
<evidence type="ECO:0000256" key="5">
    <source>
        <dbReference type="ARBA" id="ARBA00023242"/>
    </source>
</evidence>
<evidence type="ECO:0000313" key="7">
    <source>
        <dbReference type="EMBL" id="KAF2299878.1"/>
    </source>
</evidence>
<keyword evidence="4" id="KW-0862">Zinc</keyword>
<dbReference type="SUPFAM" id="SSF140996">
    <property type="entry name" value="Hermes dimerisation domain"/>
    <property type="match status" value="1"/>
</dbReference>
<sequence>MKVQQPNANENVQQPNANETNEGNITQSTAHPKLKSRSGVWVHFEKLINSEGSEIGRAQCVWRKKDLNCKSEGGTLGMWKHLRESCKKYPYKKDLNKEKSQRTLSFHKGSGGEDVKLTSWQFDQDTCREALVKMIIRDELPFRFVEKEGFIEFLQVVVPQFKIPSRYTIARDCYQLFISEKKKLSAFIASQCQRVSLTTDTWTSVQNLSYLCLTAHFIDFEWKMQKRILNFTVIKSHKGVNIGNAIDFCMEEWGLSKVMCITIDNASSNDSAVSQLKKSLL</sequence>
<dbReference type="InterPro" id="IPR012337">
    <property type="entry name" value="RNaseH-like_sf"/>
</dbReference>
<evidence type="ECO:0000256" key="4">
    <source>
        <dbReference type="ARBA" id="ARBA00022833"/>
    </source>
</evidence>
<dbReference type="EMBL" id="JAAGAX010000010">
    <property type="protein sequence ID" value="KAF2299878.1"/>
    <property type="molecule type" value="Genomic_DNA"/>
</dbReference>
<reference evidence="7 8" key="1">
    <citation type="journal article" date="2020" name="Mol. Plant">
        <title>The Chromosome-Based Rubber Tree Genome Provides New Insights into Spurge Genome Evolution and Rubber Biosynthesis.</title>
        <authorList>
            <person name="Liu J."/>
            <person name="Shi C."/>
            <person name="Shi C.C."/>
            <person name="Li W."/>
            <person name="Zhang Q.J."/>
            <person name="Zhang Y."/>
            <person name="Li K."/>
            <person name="Lu H.F."/>
            <person name="Shi C."/>
            <person name="Zhu S.T."/>
            <person name="Xiao Z.Y."/>
            <person name="Nan H."/>
            <person name="Yue Y."/>
            <person name="Zhu X.G."/>
            <person name="Wu Y."/>
            <person name="Hong X.N."/>
            <person name="Fan G.Y."/>
            <person name="Tong Y."/>
            <person name="Zhang D."/>
            <person name="Mao C.L."/>
            <person name="Liu Y.L."/>
            <person name="Hao S.J."/>
            <person name="Liu W.Q."/>
            <person name="Lv M.Q."/>
            <person name="Zhang H.B."/>
            <person name="Liu Y."/>
            <person name="Hu-Tang G.R."/>
            <person name="Wang J.P."/>
            <person name="Wang J.H."/>
            <person name="Sun Y.H."/>
            <person name="Ni S.B."/>
            <person name="Chen W.B."/>
            <person name="Zhang X.C."/>
            <person name="Jiao Y.N."/>
            <person name="Eichler E.E."/>
            <person name="Li G.H."/>
            <person name="Liu X."/>
            <person name="Gao L.Z."/>
        </authorList>
    </citation>
    <scope>NUCLEOTIDE SEQUENCE [LARGE SCALE GENOMIC DNA]</scope>
    <source>
        <strain evidence="8">cv. GT1</strain>
        <tissue evidence="7">Leaf</tissue>
    </source>
</reference>
<keyword evidence="3" id="KW-0863">Zinc-finger</keyword>
<evidence type="ECO:0000256" key="3">
    <source>
        <dbReference type="ARBA" id="ARBA00022771"/>
    </source>
</evidence>
<keyword evidence="8" id="KW-1185">Reference proteome</keyword>
<dbReference type="PANTHER" id="PTHR46481">
    <property type="entry name" value="ZINC FINGER BED DOMAIN-CONTAINING PROTEIN 4"/>
    <property type="match status" value="1"/>
</dbReference>
<gene>
    <name evidence="7" type="ORF">GH714_005409</name>
</gene>
<evidence type="ECO:0008006" key="9">
    <source>
        <dbReference type="Google" id="ProtNLM"/>
    </source>
</evidence>
<organism evidence="7 8">
    <name type="scientific">Hevea brasiliensis</name>
    <name type="common">Para rubber tree</name>
    <name type="synonym">Siphonia brasiliensis</name>
    <dbReference type="NCBI Taxonomy" id="3981"/>
    <lineage>
        <taxon>Eukaryota</taxon>
        <taxon>Viridiplantae</taxon>
        <taxon>Streptophyta</taxon>
        <taxon>Embryophyta</taxon>
        <taxon>Tracheophyta</taxon>
        <taxon>Spermatophyta</taxon>
        <taxon>Magnoliopsida</taxon>
        <taxon>eudicotyledons</taxon>
        <taxon>Gunneridae</taxon>
        <taxon>Pentapetalae</taxon>
        <taxon>rosids</taxon>
        <taxon>fabids</taxon>
        <taxon>Malpighiales</taxon>
        <taxon>Euphorbiaceae</taxon>
        <taxon>Crotonoideae</taxon>
        <taxon>Micrandreae</taxon>
        <taxon>Hevea</taxon>
    </lineage>
</organism>
<dbReference type="AlphaFoldDB" id="A0A6A6LHX2"/>
<name>A0A6A6LHX2_HEVBR</name>
<dbReference type="PANTHER" id="PTHR46481:SF10">
    <property type="entry name" value="ZINC FINGER BED DOMAIN-CONTAINING PROTEIN 39"/>
    <property type="match status" value="1"/>
</dbReference>
<evidence type="ECO:0000256" key="1">
    <source>
        <dbReference type="ARBA" id="ARBA00004123"/>
    </source>
</evidence>
<dbReference type="GO" id="GO:0008270">
    <property type="term" value="F:zinc ion binding"/>
    <property type="evidence" value="ECO:0007669"/>
    <property type="project" value="UniProtKB-KW"/>
</dbReference>
<protein>
    <recommendedName>
        <fullName evidence="9">BED-type domain-containing protein</fullName>
    </recommendedName>
</protein>
<feature type="region of interest" description="Disordered" evidence="6">
    <location>
        <begin position="1"/>
        <end position="32"/>
    </location>
</feature>
<feature type="compositionally biased region" description="Polar residues" evidence="6">
    <location>
        <begin position="1"/>
        <end position="30"/>
    </location>
</feature>
<proteinExistence type="predicted"/>
<dbReference type="Proteomes" id="UP000467840">
    <property type="component" value="Chromosome 4"/>
</dbReference>
<comment type="caution">
    <text evidence="7">The sequence shown here is derived from an EMBL/GenBank/DDBJ whole genome shotgun (WGS) entry which is preliminary data.</text>
</comment>
<evidence type="ECO:0000256" key="2">
    <source>
        <dbReference type="ARBA" id="ARBA00022723"/>
    </source>
</evidence>
<dbReference type="GO" id="GO:0005634">
    <property type="term" value="C:nucleus"/>
    <property type="evidence" value="ECO:0007669"/>
    <property type="project" value="UniProtKB-SubCell"/>
</dbReference>